<protein>
    <recommendedName>
        <fullName evidence="7">Thioredoxin-like fold domain-containing protein</fullName>
    </recommendedName>
</protein>
<feature type="region of interest" description="Disordered" evidence="6">
    <location>
        <begin position="31"/>
        <end position="51"/>
    </location>
</feature>
<dbReference type="Gene3D" id="3.40.30.10">
    <property type="entry name" value="Glutaredoxin"/>
    <property type="match status" value="1"/>
</dbReference>
<sequence>MELSRRHMLMVGAGAGAFLLAGCDNNNGNAQAENKSTVNTADNETPTEYAPTGDLMKPLAFEDRFIGNEDAKVTVIEYSSPTCSHCGTFHNSVYPQFKEQYIDTGKIRFVVRPFVRNILDAVVYMLAASEEEGVNVDYYEILKVYFENQRTWASSQTPRDAIAEIALNNGFTQETFDASLTNQALFKELELLRTQAIEEFNLSATPSFFVNGKLIEGVVPLEDWAKEIDPLL</sequence>
<accession>A0A2R4MH91</accession>
<dbReference type="PANTHER" id="PTHR13887">
    <property type="entry name" value="GLUTATHIONE S-TRANSFERASE KAPPA"/>
    <property type="match status" value="1"/>
</dbReference>
<evidence type="ECO:0000256" key="1">
    <source>
        <dbReference type="ARBA" id="ARBA00005791"/>
    </source>
</evidence>
<reference evidence="8 9" key="1">
    <citation type="submission" date="2017-05" db="EMBL/GenBank/DDBJ databases">
        <title>Genome Analysis of Maritalea myrionectae HL2708#5.</title>
        <authorList>
            <consortium name="Cotde Inc.-PKNU"/>
            <person name="Jang D."/>
            <person name="Oh H.-M."/>
        </authorList>
    </citation>
    <scope>NUCLEOTIDE SEQUENCE [LARGE SCALE GENOMIC DNA]</scope>
    <source>
        <strain evidence="8 9">HL2708#5</strain>
    </source>
</reference>
<evidence type="ECO:0000256" key="2">
    <source>
        <dbReference type="ARBA" id="ARBA00022729"/>
    </source>
</evidence>
<evidence type="ECO:0000313" key="9">
    <source>
        <dbReference type="Proteomes" id="UP000258927"/>
    </source>
</evidence>
<evidence type="ECO:0000256" key="5">
    <source>
        <dbReference type="ARBA" id="ARBA00023284"/>
    </source>
</evidence>
<dbReference type="Pfam" id="PF13462">
    <property type="entry name" value="Thioredoxin_4"/>
    <property type="match status" value="1"/>
</dbReference>
<keyword evidence="5" id="KW-0676">Redox-active center</keyword>
<keyword evidence="3" id="KW-0560">Oxidoreductase</keyword>
<keyword evidence="9" id="KW-1185">Reference proteome</keyword>
<dbReference type="InterPro" id="IPR006311">
    <property type="entry name" value="TAT_signal"/>
</dbReference>
<dbReference type="Proteomes" id="UP000258927">
    <property type="component" value="Chromosome"/>
</dbReference>
<evidence type="ECO:0000259" key="7">
    <source>
        <dbReference type="Pfam" id="PF13462"/>
    </source>
</evidence>
<dbReference type="InterPro" id="IPR012336">
    <property type="entry name" value="Thioredoxin-like_fold"/>
</dbReference>
<feature type="domain" description="Thioredoxin-like fold" evidence="7">
    <location>
        <begin position="63"/>
        <end position="229"/>
    </location>
</feature>
<keyword evidence="2" id="KW-0732">Signal</keyword>
<evidence type="ECO:0000256" key="6">
    <source>
        <dbReference type="SAM" id="MobiDB-lite"/>
    </source>
</evidence>
<evidence type="ECO:0000256" key="3">
    <source>
        <dbReference type="ARBA" id="ARBA00023002"/>
    </source>
</evidence>
<proteinExistence type="inferred from homology"/>
<dbReference type="PANTHER" id="PTHR13887:SF14">
    <property type="entry name" value="DISULFIDE BOND FORMATION PROTEIN D"/>
    <property type="match status" value="1"/>
</dbReference>
<gene>
    <name evidence="8" type="ORF">MXMO3_02745</name>
</gene>
<dbReference type="SUPFAM" id="SSF52833">
    <property type="entry name" value="Thioredoxin-like"/>
    <property type="match status" value="1"/>
</dbReference>
<dbReference type="AlphaFoldDB" id="A0A2R4MH91"/>
<name>A0A2R4MH91_9HYPH</name>
<dbReference type="InterPro" id="IPR036249">
    <property type="entry name" value="Thioredoxin-like_sf"/>
</dbReference>
<dbReference type="STRING" id="1122213.GCA_000423365_00381"/>
<dbReference type="EMBL" id="CP021330">
    <property type="protein sequence ID" value="AVX05256.1"/>
    <property type="molecule type" value="Genomic_DNA"/>
</dbReference>
<evidence type="ECO:0000256" key="4">
    <source>
        <dbReference type="ARBA" id="ARBA00023157"/>
    </source>
</evidence>
<dbReference type="RefSeq" id="WP_162889279.1">
    <property type="nucleotide sequence ID" value="NZ_CP021330.1"/>
</dbReference>
<keyword evidence="4" id="KW-1015">Disulfide bond</keyword>
<dbReference type="PROSITE" id="PS51257">
    <property type="entry name" value="PROKAR_LIPOPROTEIN"/>
    <property type="match status" value="1"/>
</dbReference>
<comment type="similarity">
    <text evidence="1">Belongs to the thioredoxin family. DsbA subfamily.</text>
</comment>
<evidence type="ECO:0000313" key="8">
    <source>
        <dbReference type="EMBL" id="AVX05256.1"/>
    </source>
</evidence>
<feature type="compositionally biased region" description="Polar residues" evidence="6">
    <location>
        <begin position="31"/>
        <end position="46"/>
    </location>
</feature>
<dbReference type="KEGG" id="mmyr:MXMO3_02745"/>
<dbReference type="PROSITE" id="PS51318">
    <property type="entry name" value="TAT"/>
    <property type="match status" value="1"/>
</dbReference>
<organism evidence="8 9">
    <name type="scientific">Maritalea myrionectae</name>
    <dbReference type="NCBI Taxonomy" id="454601"/>
    <lineage>
        <taxon>Bacteria</taxon>
        <taxon>Pseudomonadati</taxon>
        <taxon>Pseudomonadota</taxon>
        <taxon>Alphaproteobacteria</taxon>
        <taxon>Hyphomicrobiales</taxon>
        <taxon>Devosiaceae</taxon>
        <taxon>Maritalea</taxon>
    </lineage>
</organism>
<dbReference type="GO" id="GO:0016491">
    <property type="term" value="F:oxidoreductase activity"/>
    <property type="evidence" value="ECO:0007669"/>
    <property type="project" value="UniProtKB-KW"/>
</dbReference>